<feature type="domain" description="Radical SAM core" evidence="8">
    <location>
        <begin position="13"/>
        <end position="243"/>
    </location>
</feature>
<dbReference type="PROSITE" id="PS51918">
    <property type="entry name" value="RADICAL_SAM"/>
    <property type="match status" value="1"/>
</dbReference>
<evidence type="ECO:0000259" key="8">
    <source>
        <dbReference type="PROSITE" id="PS51918"/>
    </source>
</evidence>
<dbReference type="SFLD" id="SFLDG01072">
    <property type="entry name" value="dehydrogenase_like"/>
    <property type="match status" value="1"/>
</dbReference>
<dbReference type="SFLD" id="SFLDG01067">
    <property type="entry name" value="SPASM/twitch_domain_containing"/>
    <property type="match status" value="1"/>
</dbReference>
<dbReference type="SFLD" id="SFLDS00029">
    <property type="entry name" value="Radical_SAM"/>
    <property type="match status" value="1"/>
</dbReference>
<dbReference type="CDD" id="cd21120">
    <property type="entry name" value="SPASM_anSME"/>
    <property type="match status" value="1"/>
</dbReference>
<dbReference type="NCBIfam" id="TIGR03942">
    <property type="entry name" value="sulfatase_rSAM"/>
    <property type="match status" value="1"/>
</dbReference>
<dbReference type="CDD" id="cd01335">
    <property type="entry name" value="Radical_SAM"/>
    <property type="match status" value="1"/>
</dbReference>
<dbReference type="InterPro" id="IPR034491">
    <property type="entry name" value="Anaerob_Ser_sulfatase-maturase"/>
</dbReference>
<evidence type="ECO:0000256" key="2">
    <source>
        <dbReference type="ARBA" id="ARBA00022485"/>
    </source>
</evidence>
<comment type="similarity">
    <text evidence="7">Belongs to the radical SAM superfamily. Anaerobic sulfatase-maturating enzyme family.</text>
</comment>
<dbReference type="InterPro" id="IPR023885">
    <property type="entry name" value="4Fe4S-binding_SPASM_dom"/>
</dbReference>
<dbReference type="GO" id="GO:0016491">
    <property type="term" value="F:oxidoreductase activity"/>
    <property type="evidence" value="ECO:0007669"/>
    <property type="project" value="InterPro"/>
</dbReference>
<dbReference type="InterPro" id="IPR013785">
    <property type="entry name" value="Aldolase_TIM"/>
</dbReference>
<dbReference type="InterPro" id="IPR023867">
    <property type="entry name" value="Sulphatase_maturase_rSAM"/>
</dbReference>
<dbReference type="SFLD" id="SFLDF00285">
    <property type="entry name" value="anaerobic_Ser-type_sulfatase-m"/>
    <property type="match status" value="1"/>
</dbReference>
<dbReference type="InterPro" id="IPR058240">
    <property type="entry name" value="rSAM_sf"/>
</dbReference>
<dbReference type="NCBIfam" id="TIGR04085">
    <property type="entry name" value="rSAM_more_4Fe4S"/>
    <property type="match status" value="1"/>
</dbReference>
<evidence type="ECO:0000313" key="9">
    <source>
        <dbReference type="EMBL" id="EJX08867.1"/>
    </source>
</evidence>
<evidence type="ECO:0000256" key="1">
    <source>
        <dbReference type="ARBA" id="ARBA00001966"/>
    </source>
</evidence>
<evidence type="ECO:0000256" key="3">
    <source>
        <dbReference type="ARBA" id="ARBA00022691"/>
    </source>
</evidence>
<dbReference type="EMBL" id="AMCI01000522">
    <property type="protein sequence ID" value="EJX08867.1"/>
    <property type="molecule type" value="Genomic_DNA"/>
</dbReference>
<dbReference type="NCBIfam" id="NF010308">
    <property type="entry name" value="PRK13745.1"/>
    <property type="match status" value="1"/>
</dbReference>
<dbReference type="Pfam" id="PF04055">
    <property type="entry name" value="Radical_SAM"/>
    <property type="match status" value="1"/>
</dbReference>
<dbReference type="Gene3D" id="3.20.20.70">
    <property type="entry name" value="Aldolase class I"/>
    <property type="match status" value="1"/>
</dbReference>
<dbReference type="SUPFAM" id="SSF102114">
    <property type="entry name" value="Radical SAM enzymes"/>
    <property type="match status" value="1"/>
</dbReference>
<comment type="cofactor">
    <cofactor evidence="1">
        <name>[4Fe-4S] cluster</name>
        <dbReference type="ChEBI" id="CHEBI:49883"/>
    </cofactor>
</comment>
<keyword evidence="4" id="KW-0479">Metal-binding</keyword>
<dbReference type="InterPro" id="IPR007197">
    <property type="entry name" value="rSAM"/>
</dbReference>
<keyword evidence="3" id="KW-0949">S-adenosyl-L-methionine</keyword>
<evidence type="ECO:0000256" key="4">
    <source>
        <dbReference type="ARBA" id="ARBA00022723"/>
    </source>
</evidence>
<dbReference type="PANTHER" id="PTHR43273:SF3">
    <property type="entry name" value="ANAEROBIC SULFATASE-MATURATING ENZYME HOMOLOG ASLB-RELATED"/>
    <property type="match status" value="1"/>
</dbReference>
<accession>J9GLS0</accession>
<evidence type="ECO:0000256" key="6">
    <source>
        <dbReference type="ARBA" id="ARBA00023014"/>
    </source>
</evidence>
<gene>
    <name evidence="9" type="ORF">EVA_03024</name>
</gene>
<evidence type="ECO:0000256" key="5">
    <source>
        <dbReference type="ARBA" id="ARBA00023004"/>
    </source>
</evidence>
<organism evidence="9">
    <name type="scientific">gut metagenome</name>
    <dbReference type="NCBI Taxonomy" id="749906"/>
    <lineage>
        <taxon>unclassified sequences</taxon>
        <taxon>metagenomes</taxon>
        <taxon>organismal metagenomes</taxon>
    </lineage>
</organism>
<dbReference type="AlphaFoldDB" id="J9GLS0"/>
<protein>
    <submittedName>
        <fullName evidence="9">Regulator of arylsulfatase activity</fullName>
    </submittedName>
</protein>
<name>J9GLS0_9ZZZZ</name>
<keyword evidence="6" id="KW-0411">Iron-sulfur</keyword>
<dbReference type="PANTHER" id="PTHR43273">
    <property type="entry name" value="ANAEROBIC SULFATASE-MATURATING ENZYME HOMOLOG ASLB-RELATED"/>
    <property type="match status" value="1"/>
</dbReference>
<keyword evidence="5" id="KW-0408">Iron</keyword>
<evidence type="ECO:0000256" key="7">
    <source>
        <dbReference type="ARBA" id="ARBA00023601"/>
    </source>
</evidence>
<dbReference type="GO" id="GO:0051539">
    <property type="term" value="F:4 iron, 4 sulfur cluster binding"/>
    <property type="evidence" value="ECO:0007669"/>
    <property type="project" value="UniProtKB-KW"/>
</dbReference>
<proteinExistence type="inferred from homology"/>
<dbReference type="Pfam" id="PF13186">
    <property type="entry name" value="SPASM"/>
    <property type="match status" value="1"/>
</dbReference>
<dbReference type="SFLD" id="SFLDG01384">
    <property type="entry name" value="thioether_bond_formation_requi"/>
    <property type="match status" value="1"/>
</dbReference>
<dbReference type="GO" id="GO:0046872">
    <property type="term" value="F:metal ion binding"/>
    <property type="evidence" value="ECO:0007669"/>
    <property type="project" value="UniProtKB-KW"/>
</dbReference>
<dbReference type="InterPro" id="IPR047207">
    <property type="entry name" value="SPASM_anSME"/>
</dbReference>
<sequence length="422" mass="49047">MRDLSDNAKPQATASPFAHPVYVMAKPAGALCNLACTYCYYTEKSKLYQQQPRHVMDDALLEQFVKEYIAMQTTPTVLFTWHGGEPLMRPIAFYERVLELQQKYAEGKVIDNSIQTNGTLITEDWARFFKKHNFLVGLSIDGPQEFHNEYRKTRTGKDTWHQVMKGIRLLDRHGVEWNAMAVVNDFIADYPLDFYHFFKEIGCHYIQFTPVVERFYRHPDGRLLASPIDGAIAELTDFSVTPEQWGDFLCAVFDEWVKNDVGDYFIQMFDSTLAGWMGVAPSLCCMAETCGHAGVMEFNGDVYACDHFVFPEFKLGNIKDKRLMEMMYSKEQLQFGMNKRDLLTAQCRDCEFLFACHGECPRNRFATSVAGERGHNYLCKGYYRFFRHVAPYMDYMKWCLQHKEAPAKVMDWIRDGMPSYRK</sequence>
<keyword evidence="2" id="KW-0004">4Fe-4S</keyword>
<comment type="caution">
    <text evidence="9">The sequence shown here is derived from an EMBL/GenBank/DDBJ whole genome shotgun (WGS) entry which is preliminary data.</text>
</comment>
<reference evidence="9" key="1">
    <citation type="journal article" date="2012" name="PLoS ONE">
        <title>Gene sets for utilization of primary and secondary nutrition supplies in the distal gut of endangered iberian lynx.</title>
        <authorList>
            <person name="Alcaide M."/>
            <person name="Messina E."/>
            <person name="Richter M."/>
            <person name="Bargiela R."/>
            <person name="Peplies J."/>
            <person name="Huws S.A."/>
            <person name="Newbold C.J."/>
            <person name="Golyshin P.N."/>
            <person name="Simon M.A."/>
            <person name="Lopez G."/>
            <person name="Yakimov M.M."/>
            <person name="Ferrer M."/>
        </authorList>
    </citation>
    <scope>NUCLEOTIDE SEQUENCE</scope>
</reference>
<dbReference type="SFLD" id="SFLDG01386">
    <property type="entry name" value="main_SPASM_domain-containing"/>
    <property type="match status" value="1"/>
</dbReference>